<proteinExistence type="predicted"/>
<dbReference type="Proteomes" id="UP000238413">
    <property type="component" value="Chromosome"/>
</dbReference>
<protein>
    <recommendedName>
        <fullName evidence="4">AAA family ATPase</fullName>
    </recommendedName>
</protein>
<dbReference type="Gene3D" id="3.40.50.300">
    <property type="entry name" value="P-loop containing nucleotide triphosphate hydrolases"/>
    <property type="match status" value="1"/>
</dbReference>
<accession>A0ABN5I6P6</accession>
<evidence type="ECO:0000313" key="2">
    <source>
        <dbReference type="EMBL" id="AVH58674.1"/>
    </source>
</evidence>
<evidence type="ECO:0000313" key="3">
    <source>
        <dbReference type="Proteomes" id="UP000238413"/>
    </source>
</evidence>
<feature type="region of interest" description="Disordered" evidence="1">
    <location>
        <begin position="1"/>
        <end position="22"/>
    </location>
</feature>
<reference evidence="2 3" key="1">
    <citation type="submission" date="2018-02" db="EMBL/GenBank/DDBJ databases">
        <title>Complete genome sequence of Streptomyces dengpaensis, the producer of angucyclines.</title>
        <authorList>
            <person name="Yumei L."/>
        </authorList>
    </citation>
    <scope>NUCLEOTIDE SEQUENCE [LARGE SCALE GENOMIC DNA]</scope>
    <source>
        <strain evidence="2 3">XZHG99</strain>
    </source>
</reference>
<dbReference type="InterPro" id="IPR027417">
    <property type="entry name" value="P-loop_NTPase"/>
</dbReference>
<dbReference type="Pfam" id="PF13481">
    <property type="entry name" value="AAA_25"/>
    <property type="match status" value="1"/>
</dbReference>
<dbReference type="SUPFAM" id="SSF52540">
    <property type="entry name" value="P-loop containing nucleoside triphosphate hydrolases"/>
    <property type="match status" value="1"/>
</dbReference>
<organism evidence="2 3">
    <name type="scientific">Streptomyces dengpaensis</name>
    <dbReference type="NCBI Taxonomy" id="2049881"/>
    <lineage>
        <taxon>Bacteria</taxon>
        <taxon>Bacillati</taxon>
        <taxon>Actinomycetota</taxon>
        <taxon>Actinomycetes</taxon>
        <taxon>Kitasatosporales</taxon>
        <taxon>Streptomycetaceae</taxon>
        <taxon>Streptomyces</taxon>
    </lineage>
</organism>
<dbReference type="EMBL" id="CP026652">
    <property type="protein sequence ID" value="AVH58674.1"/>
    <property type="molecule type" value="Genomic_DNA"/>
</dbReference>
<gene>
    <name evidence="2" type="ORF">C4B68_26160</name>
</gene>
<evidence type="ECO:0008006" key="4">
    <source>
        <dbReference type="Google" id="ProtNLM"/>
    </source>
</evidence>
<name>A0ABN5I6P6_9ACTN</name>
<sequence length="440" mass="47733">MYDFNGAQGSAQEEPIFARPENPNDATLRALADAITNGELNDATRTDLWTAAGFITDPSTFHTYIKKAEEARDAAKSTEEGPTPDLVFRTLADIARDVDTRPPREFLFEPVIVAGDYGIMAAEKKAGKSWGVGDAAVSCAAGMPWMGAFPCRTPGCVLVFYGEGSDAKLTRRLRAIGAAKGLSYEQTDALDIVVCCRAPQLNDEQHLHLMRKAVEQYRPKLVIIDPLYLSAGGAKGSDLYSMGALLGNVQRVVQDAGASLMISHHWNKGGQGNGHDRSSGVGPAEWGRFLISVAVKSKSTNPVTLESTVVLDWQFAGDEIADTGVNLIRRVRAEDPTDLNSPMHYSVTIDTMPDQGGQEVKLKPAEWKLLQALQQAKGYETIERLVDRVKKEHGHGLVRETCARGLKTLTELGYAAHQEGLRTGFPGSWVVTEKGAARPV</sequence>
<keyword evidence="3" id="KW-1185">Reference proteome</keyword>
<dbReference type="RefSeq" id="WP_099499356.1">
    <property type="nucleotide sequence ID" value="NZ_CP026652.1"/>
</dbReference>
<evidence type="ECO:0000256" key="1">
    <source>
        <dbReference type="SAM" id="MobiDB-lite"/>
    </source>
</evidence>